<sequence>MWNGSTIPYDVDVESTFPQGNNRLSFNPGGGSWTASILSLGDDETQDQNCALTVSDDAGRERIHCVTVKWKKAGRHVWKHASSNLPITLNVLIV</sequence>
<proteinExistence type="predicted"/>
<accession>A0A939MFL1</accession>
<name>A0A939MFL1_9BRAD</name>
<dbReference type="AlphaFoldDB" id="A0A939MFL1"/>
<dbReference type="KEGG" id="bban:J4G43_053720"/>
<geneLocation type="plasmid" evidence="2 3">
    <name>pBb144S4b</name>
</geneLocation>
<dbReference type="Proteomes" id="UP000664702">
    <property type="component" value="Plasmid pBb144S4b"/>
</dbReference>
<dbReference type="EMBL" id="JAGEMI010000002">
    <property type="protein sequence ID" value="MBO1869022.1"/>
    <property type="molecule type" value="Genomic_DNA"/>
</dbReference>
<dbReference type="RefSeq" id="WP_155258061.1">
    <property type="nucleotide sequence ID" value="NZ_CP086138.1"/>
</dbReference>
<evidence type="ECO:0000313" key="3">
    <source>
        <dbReference type="Proteomes" id="UP000664702"/>
    </source>
</evidence>
<evidence type="ECO:0000313" key="1">
    <source>
        <dbReference type="EMBL" id="MBO1869022.1"/>
    </source>
</evidence>
<reference evidence="1" key="1">
    <citation type="submission" date="2021-03" db="EMBL/GenBank/DDBJ databases">
        <title>Whole Genome Sequence of Bradyrhizobium sp. Strain 144S4.</title>
        <authorList>
            <person name="Bromfield E.S.P."/>
            <person name="Cloutier S."/>
        </authorList>
    </citation>
    <scope>NUCLEOTIDE SEQUENCE [LARGE SCALE GENOMIC DNA]</scope>
    <source>
        <strain evidence="1">144S4</strain>
    </source>
</reference>
<organism evidence="1">
    <name type="scientific">Bradyrhizobium barranii subsp. barranii</name>
    <dbReference type="NCBI Taxonomy" id="2823807"/>
    <lineage>
        <taxon>Bacteria</taxon>
        <taxon>Pseudomonadati</taxon>
        <taxon>Pseudomonadota</taxon>
        <taxon>Alphaproteobacteria</taxon>
        <taxon>Hyphomicrobiales</taxon>
        <taxon>Nitrobacteraceae</taxon>
        <taxon>Bradyrhizobium</taxon>
        <taxon>Bradyrhizobium barranii</taxon>
    </lineage>
</organism>
<protein>
    <submittedName>
        <fullName evidence="1">Uncharacterized protein</fullName>
    </submittedName>
</protein>
<dbReference type="EMBL" id="CP086138">
    <property type="protein sequence ID" value="UEM18237.1"/>
    <property type="molecule type" value="Genomic_DNA"/>
</dbReference>
<reference evidence="2 3" key="2">
    <citation type="journal article" date="2022" name="Int. J. Syst. Evol. Microbiol.">
        <title>Strains of Bradyrhizobium barranii sp. nov. associated with legumes native to Canada are symbionts of soybeans and belong to different subspecies (subsp. barranii subsp. nov. and subsp. apii subsp. nov.) and symbiovars (sv. glycinearum and sv. septentrionale).</title>
        <authorList>
            <person name="Bromfield E.S.P."/>
            <person name="Cloutier S."/>
            <person name="Wasai-Hara S."/>
            <person name="Minamisawa K."/>
        </authorList>
    </citation>
    <scope>NUCLEOTIDE SEQUENCE [LARGE SCALE GENOMIC DNA]</scope>
    <source>
        <strain evidence="2 3">144S4</strain>
        <plasmid evidence="3">pBb144S4b</plasmid>
    </source>
</reference>
<keyword evidence="2" id="KW-0614">Plasmid</keyword>
<gene>
    <name evidence="2" type="ORF">J4G43_053720</name>
    <name evidence="1" type="ORF">J4G43_52300</name>
</gene>
<evidence type="ECO:0000313" key="2">
    <source>
        <dbReference type="EMBL" id="UEM18237.1"/>
    </source>
</evidence>